<evidence type="ECO:0000256" key="2">
    <source>
        <dbReference type="ARBA" id="ARBA00022803"/>
    </source>
</evidence>
<sequence>MKYRLLLLLSFSFVLAFSQTKELYLKSFTTKDLTKRIEILNKVIAIDSLHSHAYHQRGLAQHDLGNLEDALEDYKKACIISPKFLKARYDMACLLFDLGDYTGTIKHINKVIEYTPKNAVLTLPDIFLIKAHSFKYLKKYKEAHANYHWATSIYPSAHSYYESGLFLMERKQFEEAHRQFLKSKALDNNNPFVHFALGCSNLLLDKPRKAVRNFKNALSFDKNDYDSHLGLVMSYYKLNDSQNAEINLKHAKALLNIQYILYNKNNFKGTYWYENHPNFFDENMKALKMNLISSSN</sequence>
<dbReference type="Pfam" id="PF13181">
    <property type="entry name" value="TPR_8"/>
    <property type="match status" value="1"/>
</dbReference>
<evidence type="ECO:0000256" key="3">
    <source>
        <dbReference type="PROSITE-ProRule" id="PRU00339"/>
    </source>
</evidence>
<dbReference type="SUPFAM" id="SSF48452">
    <property type="entry name" value="TPR-like"/>
    <property type="match status" value="1"/>
</dbReference>
<dbReference type="Gene3D" id="1.25.40.10">
    <property type="entry name" value="Tetratricopeptide repeat domain"/>
    <property type="match status" value="2"/>
</dbReference>
<gene>
    <name evidence="4" type="ORF">FUA24_05695</name>
</gene>
<evidence type="ECO:0000256" key="1">
    <source>
        <dbReference type="ARBA" id="ARBA00022737"/>
    </source>
</evidence>
<dbReference type="InterPro" id="IPR050498">
    <property type="entry name" value="Ycf3"/>
</dbReference>
<feature type="repeat" description="TPR" evidence="3">
    <location>
        <begin position="157"/>
        <end position="190"/>
    </location>
</feature>
<keyword evidence="1" id="KW-0677">Repeat</keyword>
<dbReference type="PANTHER" id="PTHR44858:SF1">
    <property type="entry name" value="UDP-N-ACETYLGLUCOSAMINE--PEPTIDE N-ACETYLGLUCOSAMINYLTRANSFERASE SPINDLY-RELATED"/>
    <property type="match status" value="1"/>
</dbReference>
<dbReference type="Proteomes" id="UP000323930">
    <property type="component" value="Unassembled WGS sequence"/>
</dbReference>
<comment type="caution">
    <text evidence="4">The sequence shown here is derived from an EMBL/GenBank/DDBJ whole genome shotgun (WGS) entry which is preliminary data.</text>
</comment>
<evidence type="ECO:0000313" key="5">
    <source>
        <dbReference type="Proteomes" id="UP000323930"/>
    </source>
</evidence>
<dbReference type="RefSeq" id="WP_148540455.1">
    <property type="nucleotide sequence ID" value="NZ_VSDQ01000409.1"/>
</dbReference>
<dbReference type="InterPro" id="IPR019734">
    <property type="entry name" value="TPR_rpt"/>
</dbReference>
<dbReference type="SMART" id="SM00028">
    <property type="entry name" value="TPR"/>
    <property type="match status" value="4"/>
</dbReference>
<dbReference type="Pfam" id="PF00515">
    <property type="entry name" value="TPR_1"/>
    <property type="match status" value="1"/>
</dbReference>
<name>A0A5D0IK35_9FLAO</name>
<keyword evidence="5" id="KW-1185">Reference proteome</keyword>
<accession>A0A5D0IK35</accession>
<proteinExistence type="predicted"/>
<dbReference type="InterPro" id="IPR011990">
    <property type="entry name" value="TPR-like_helical_dom_sf"/>
</dbReference>
<evidence type="ECO:0000313" key="4">
    <source>
        <dbReference type="EMBL" id="TYA84145.1"/>
    </source>
</evidence>
<organism evidence="4 5">
    <name type="scientific">Seonamhaeicola marinus</name>
    <dbReference type="NCBI Taxonomy" id="1912246"/>
    <lineage>
        <taxon>Bacteria</taxon>
        <taxon>Pseudomonadati</taxon>
        <taxon>Bacteroidota</taxon>
        <taxon>Flavobacteriia</taxon>
        <taxon>Flavobacteriales</taxon>
        <taxon>Flavobacteriaceae</taxon>
    </lineage>
</organism>
<protein>
    <submittedName>
        <fullName evidence="4">Tetratricopeptide repeat protein</fullName>
    </submittedName>
</protein>
<feature type="repeat" description="TPR" evidence="3">
    <location>
        <begin position="51"/>
        <end position="84"/>
    </location>
</feature>
<dbReference type="OrthoDB" id="965869at2"/>
<keyword evidence="2 3" id="KW-0802">TPR repeat</keyword>
<dbReference type="AlphaFoldDB" id="A0A5D0IK35"/>
<dbReference type="EMBL" id="VSDQ01000409">
    <property type="protein sequence ID" value="TYA84145.1"/>
    <property type="molecule type" value="Genomic_DNA"/>
</dbReference>
<dbReference type="PANTHER" id="PTHR44858">
    <property type="entry name" value="TETRATRICOPEPTIDE REPEAT PROTEIN 6"/>
    <property type="match status" value="1"/>
</dbReference>
<reference evidence="4 5" key="1">
    <citation type="submission" date="2019-08" db="EMBL/GenBank/DDBJ databases">
        <title>Seonamhaeicola sediminis sp. nov., isolated from marine sediment.</title>
        <authorList>
            <person name="Cao W.R."/>
        </authorList>
    </citation>
    <scope>NUCLEOTIDE SEQUENCE [LARGE SCALE GENOMIC DNA]</scope>
    <source>
        <strain evidence="4 5">B011</strain>
    </source>
</reference>
<dbReference type="PROSITE" id="PS50005">
    <property type="entry name" value="TPR"/>
    <property type="match status" value="2"/>
</dbReference>